<keyword evidence="2" id="KW-1185">Reference proteome</keyword>
<proteinExistence type="predicted"/>
<organism evidence="1 2">
    <name type="scientific">Flavobacterium oreochromis</name>
    <dbReference type="NCBI Taxonomy" id="2906078"/>
    <lineage>
        <taxon>Bacteria</taxon>
        <taxon>Pseudomonadati</taxon>
        <taxon>Bacteroidota</taxon>
        <taxon>Flavobacteriia</taxon>
        <taxon>Flavobacteriales</taxon>
        <taxon>Flavobacteriaceae</taxon>
        <taxon>Flavobacterium</taxon>
    </lineage>
</organism>
<dbReference type="Proteomes" id="UP001621706">
    <property type="component" value="Unassembled WGS sequence"/>
</dbReference>
<accession>A0ABW8PD12</accession>
<gene>
    <name evidence="1" type="ORF">V3I07_15030</name>
</gene>
<evidence type="ECO:0000313" key="2">
    <source>
        <dbReference type="Proteomes" id="UP001621706"/>
    </source>
</evidence>
<sequence length="58" mass="6871">MTNEEKLEKYLDGIKTKADTILELLKGNSFKEINMILKTIKREVDNLRDNQVYIQKQD</sequence>
<dbReference type="EMBL" id="JAZGZP010000043">
    <property type="protein sequence ID" value="MFK7002191.1"/>
    <property type="molecule type" value="Genomic_DNA"/>
</dbReference>
<reference evidence="1 2" key="1">
    <citation type="submission" date="2024-02" db="EMBL/GenBank/DDBJ databases">
        <title>Comparative Genomic Analysis of Flavobacterium Species Causing Columnaris Disease of Freshwater Fish in Thailand: Insights into Virulence and Resistance Mechanisms.</title>
        <authorList>
            <person name="Nguyen D."/>
            <person name="Chokmangmeepisarn P."/>
            <person name="Khianchaikhan K."/>
            <person name="Morishita M."/>
            <person name="Bunnoy A."/>
            <person name="Rodkhum C."/>
        </authorList>
    </citation>
    <scope>NUCLEOTIDE SEQUENCE [LARGE SCALE GENOMIC DNA]</scope>
    <source>
        <strain evidence="1 2">CNRT2201</strain>
    </source>
</reference>
<dbReference type="RefSeq" id="WP_165764985.1">
    <property type="nucleotide sequence ID" value="NZ_JAZGZP010000043.1"/>
</dbReference>
<comment type="caution">
    <text evidence="1">The sequence shown here is derived from an EMBL/GenBank/DDBJ whole genome shotgun (WGS) entry which is preliminary data.</text>
</comment>
<name>A0ABW8PD12_9FLAO</name>
<evidence type="ECO:0000313" key="1">
    <source>
        <dbReference type="EMBL" id="MFK7002191.1"/>
    </source>
</evidence>
<protein>
    <submittedName>
        <fullName evidence="1">Uncharacterized protein</fullName>
    </submittedName>
</protein>